<organism evidence="1 2">
    <name type="scientific">Hymenobacter caeli</name>
    <dbReference type="NCBI Taxonomy" id="2735894"/>
    <lineage>
        <taxon>Bacteria</taxon>
        <taxon>Pseudomonadati</taxon>
        <taxon>Bacteroidota</taxon>
        <taxon>Cytophagia</taxon>
        <taxon>Cytophagales</taxon>
        <taxon>Hymenobacteraceae</taxon>
        <taxon>Hymenobacter</taxon>
    </lineage>
</organism>
<keyword evidence="2" id="KW-1185">Reference proteome</keyword>
<dbReference type="RefSeq" id="WP_173812114.1">
    <property type="nucleotide sequence ID" value="NZ_JABSNP010000032.1"/>
</dbReference>
<protein>
    <recommendedName>
        <fullName evidence="3">DUF3575 domain-containing protein</fullName>
    </recommendedName>
</protein>
<gene>
    <name evidence="1" type="ORF">HNP98_004213</name>
</gene>
<dbReference type="Proteomes" id="UP000779507">
    <property type="component" value="Unassembled WGS sequence"/>
</dbReference>
<evidence type="ECO:0008006" key="3">
    <source>
        <dbReference type="Google" id="ProtNLM"/>
    </source>
</evidence>
<evidence type="ECO:0000313" key="1">
    <source>
        <dbReference type="EMBL" id="NRT21366.1"/>
    </source>
</evidence>
<dbReference type="EMBL" id="JABSNP010000032">
    <property type="protein sequence ID" value="NRT21366.1"/>
    <property type="molecule type" value="Genomic_DNA"/>
</dbReference>
<sequence>MIHSLFIAGRQAVGPGVRRGLWGWWLGALLPLAGRAQAPESAHNRARPDSAVGRRAVARLEKPRVVALYDARYSIINSHFCTINGLKLGLEWKNRLRTGAAVYFLSSRIPTRRARPDDIDDDARADLRFRYLALYGEYVLLETRRWELSVPLQAGLGNAYVEYVSPGGSVQETPHDFMGIVEPSVNAQMRVFRWGGLGAGAGWRAPVFVDRAVRKEISGPIFYLRGKLFLNDLVAVVRGRERLFSQKGLRAE</sequence>
<comment type="caution">
    <text evidence="1">The sequence shown here is derived from an EMBL/GenBank/DDBJ whole genome shotgun (WGS) entry which is preliminary data.</text>
</comment>
<reference evidence="1 2" key="1">
    <citation type="submission" date="2020-05" db="EMBL/GenBank/DDBJ databases">
        <title>Genomic Encyclopedia of Type Strains, Phase IV (KMG-V): Genome sequencing to study the core and pangenomes of soil and plant-associated prokaryotes.</title>
        <authorList>
            <person name="Whitman W."/>
        </authorList>
    </citation>
    <scope>NUCLEOTIDE SEQUENCE [LARGE SCALE GENOMIC DNA]</scope>
    <source>
        <strain evidence="1 2">9A</strain>
    </source>
</reference>
<proteinExistence type="predicted"/>
<evidence type="ECO:0000313" key="2">
    <source>
        <dbReference type="Proteomes" id="UP000779507"/>
    </source>
</evidence>
<name>A0ABX2FY46_9BACT</name>
<accession>A0ABX2FY46</accession>